<protein>
    <submittedName>
        <fullName evidence="3">Helix-turn-helix transcriptional regulator</fullName>
    </submittedName>
</protein>
<dbReference type="CDD" id="cd00093">
    <property type="entry name" value="HTH_XRE"/>
    <property type="match status" value="1"/>
</dbReference>
<dbReference type="KEGG" id="poz:I0K15_10905"/>
<evidence type="ECO:0000313" key="3">
    <source>
        <dbReference type="EMBL" id="QPH52335.1"/>
    </source>
</evidence>
<dbReference type="EMBL" id="CP064942">
    <property type="protein sequence ID" value="QPH52335.1"/>
    <property type="molecule type" value="Genomic_DNA"/>
</dbReference>
<dbReference type="InterPro" id="IPR001387">
    <property type="entry name" value="Cro/C1-type_HTH"/>
</dbReference>
<organism evidence="3 4">
    <name type="scientific">Pontivivens ytuae</name>
    <dbReference type="NCBI Taxonomy" id="2789856"/>
    <lineage>
        <taxon>Bacteria</taxon>
        <taxon>Pseudomonadati</taxon>
        <taxon>Pseudomonadota</taxon>
        <taxon>Alphaproteobacteria</taxon>
        <taxon>Rhodobacterales</taxon>
        <taxon>Paracoccaceae</taxon>
        <taxon>Pontivivens</taxon>
    </lineage>
</organism>
<evidence type="ECO:0000259" key="2">
    <source>
        <dbReference type="PROSITE" id="PS50943"/>
    </source>
</evidence>
<dbReference type="RefSeq" id="WP_196101549.1">
    <property type="nucleotide sequence ID" value="NZ_CP064942.1"/>
</dbReference>
<feature type="domain" description="HTH cro/C1-type" evidence="2">
    <location>
        <begin position="11"/>
        <end position="65"/>
    </location>
</feature>
<dbReference type="InterPro" id="IPR011051">
    <property type="entry name" value="RmlC_Cupin_sf"/>
</dbReference>
<dbReference type="SUPFAM" id="SSF47413">
    <property type="entry name" value="lambda repressor-like DNA-binding domains"/>
    <property type="match status" value="1"/>
</dbReference>
<dbReference type="GO" id="GO:0003677">
    <property type="term" value="F:DNA binding"/>
    <property type="evidence" value="ECO:0007669"/>
    <property type="project" value="UniProtKB-KW"/>
</dbReference>
<keyword evidence="1" id="KW-0238">DNA-binding</keyword>
<dbReference type="GO" id="GO:0003700">
    <property type="term" value="F:DNA-binding transcription factor activity"/>
    <property type="evidence" value="ECO:0007669"/>
    <property type="project" value="TreeGrafter"/>
</dbReference>
<dbReference type="SMART" id="SM00530">
    <property type="entry name" value="HTH_XRE"/>
    <property type="match status" value="1"/>
</dbReference>
<sequence>MTTPPRLGQIVRAARAAQSLTLAQVSERSGVSRSMLSAIERDVVNPTFSVVWALCQALDIDLASLEPRPPEAGITHQRAFETPARTSEDGLCEIRMLSPRRSTLSVEWHELRFAPGGALVSAAHAAGTVEHLTCLDGTLSVETAAGVATAGPGDTLRYAADTDHAIRADHEGARALLLVMLPA</sequence>
<dbReference type="Pfam" id="PF01381">
    <property type="entry name" value="HTH_3"/>
    <property type="match status" value="1"/>
</dbReference>
<reference evidence="3 4" key="1">
    <citation type="submission" date="2020-11" db="EMBL/GenBank/DDBJ databases">
        <title>Description of Pontivivens ytuae sp. nov. isolated from deep sea sediment of Mariana Trench.</title>
        <authorList>
            <person name="Wang Z."/>
            <person name="Sun Q.-L."/>
            <person name="Xu X.-D."/>
            <person name="Tang Y.-Z."/>
            <person name="Zhang J."/>
        </authorList>
    </citation>
    <scope>NUCLEOTIDE SEQUENCE [LARGE SCALE GENOMIC DNA]</scope>
    <source>
        <strain evidence="3 4">MT2928</strain>
    </source>
</reference>
<dbReference type="Gene3D" id="2.60.120.10">
    <property type="entry name" value="Jelly Rolls"/>
    <property type="match status" value="1"/>
</dbReference>
<dbReference type="InterPro" id="IPR050807">
    <property type="entry name" value="TransReg_Diox_bact_type"/>
</dbReference>
<dbReference type="SUPFAM" id="SSF51182">
    <property type="entry name" value="RmlC-like cupins"/>
    <property type="match status" value="1"/>
</dbReference>
<dbReference type="PANTHER" id="PTHR46797:SF1">
    <property type="entry name" value="METHYLPHOSPHONATE SYNTHASE"/>
    <property type="match status" value="1"/>
</dbReference>
<dbReference type="AlphaFoldDB" id="A0A7S9LPE8"/>
<dbReference type="PANTHER" id="PTHR46797">
    <property type="entry name" value="HTH-TYPE TRANSCRIPTIONAL REGULATOR"/>
    <property type="match status" value="1"/>
</dbReference>
<dbReference type="InterPro" id="IPR014710">
    <property type="entry name" value="RmlC-like_jellyroll"/>
</dbReference>
<dbReference type="PROSITE" id="PS50943">
    <property type="entry name" value="HTH_CROC1"/>
    <property type="match status" value="1"/>
</dbReference>
<dbReference type="Proteomes" id="UP000594800">
    <property type="component" value="Chromosome"/>
</dbReference>
<evidence type="ECO:0000313" key="4">
    <source>
        <dbReference type="Proteomes" id="UP000594800"/>
    </source>
</evidence>
<evidence type="ECO:0000256" key="1">
    <source>
        <dbReference type="ARBA" id="ARBA00023125"/>
    </source>
</evidence>
<proteinExistence type="predicted"/>
<dbReference type="InterPro" id="IPR010982">
    <property type="entry name" value="Lambda_DNA-bd_dom_sf"/>
</dbReference>
<gene>
    <name evidence="3" type="ORF">I0K15_10905</name>
</gene>
<keyword evidence="4" id="KW-1185">Reference proteome</keyword>
<accession>A0A7S9LPE8</accession>
<dbReference type="Gene3D" id="1.10.260.40">
    <property type="entry name" value="lambda repressor-like DNA-binding domains"/>
    <property type="match status" value="1"/>
</dbReference>
<dbReference type="GO" id="GO:0005829">
    <property type="term" value="C:cytosol"/>
    <property type="evidence" value="ECO:0007669"/>
    <property type="project" value="TreeGrafter"/>
</dbReference>
<dbReference type="CDD" id="cd02209">
    <property type="entry name" value="cupin_XRE_C"/>
    <property type="match status" value="1"/>
</dbReference>
<name>A0A7S9LPE8_9RHOB</name>